<feature type="compositionally biased region" description="Basic and acidic residues" evidence="1">
    <location>
        <begin position="209"/>
        <end position="221"/>
    </location>
</feature>
<dbReference type="AlphaFoldDB" id="A0A8H5HU08"/>
<comment type="caution">
    <text evidence="2">The sequence shown here is derived from an EMBL/GenBank/DDBJ whole genome shotgun (WGS) entry which is preliminary data.</text>
</comment>
<dbReference type="Proteomes" id="UP000518752">
    <property type="component" value="Unassembled WGS sequence"/>
</dbReference>
<feature type="compositionally biased region" description="Low complexity" evidence="1">
    <location>
        <begin position="183"/>
        <end position="193"/>
    </location>
</feature>
<evidence type="ECO:0000256" key="1">
    <source>
        <dbReference type="SAM" id="MobiDB-lite"/>
    </source>
</evidence>
<feature type="compositionally biased region" description="Polar residues" evidence="1">
    <location>
        <begin position="222"/>
        <end position="233"/>
    </location>
</feature>
<name>A0A8H5HU08_9AGAR</name>
<organism evidence="2 3">
    <name type="scientific">Collybiopsis confluens</name>
    <dbReference type="NCBI Taxonomy" id="2823264"/>
    <lineage>
        <taxon>Eukaryota</taxon>
        <taxon>Fungi</taxon>
        <taxon>Dikarya</taxon>
        <taxon>Basidiomycota</taxon>
        <taxon>Agaricomycotina</taxon>
        <taxon>Agaricomycetes</taxon>
        <taxon>Agaricomycetidae</taxon>
        <taxon>Agaricales</taxon>
        <taxon>Marasmiineae</taxon>
        <taxon>Omphalotaceae</taxon>
        <taxon>Collybiopsis</taxon>
    </lineage>
</organism>
<dbReference type="OrthoDB" id="3215907at2759"/>
<dbReference type="EMBL" id="JAACJN010000021">
    <property type="protein sequence ID" value="KAF5389551.1"/>
    <property type="molecule type" value="Genomic_DNA"/>
</dbReference>
<sequence length="261" mass="28786">MAFSVPPTTNDLTRAQRLRLMRSTRKLSEVLGVTPVFMSGPQTASSLSLSRHSKGKALPRPLVLTLKSISASLSPPGPSPTVSAPLSPIRSPNVPVSPASPRRQSIPREDRLQQTRRKRMAKLQRTLGENIPPELVLDAAPKRPSRPRSSSIEQMTLTAAFKVQIIEHAKIHKMSSSPTHDPSLSTSSWSKASTRQRDRHSSFVGMEGLHLEEVEVGRKSSDTVCSDASTSSSEYRKQAGWSGEWNRDMTHVLTQLRELRA</sequence>
<gene>
    <name evidence="2" type="ORF">D9757_004161</name>
</gene>
<accession>A0A8H5HU08</accession>
<keyword evidence="3" id="KW-1185">Reference proteome</keyword>
<protein>
    <submittedName>
        <fullName evidence="2">Uncharacterized protein</fullName>
    </submittedName>
</protein>
<evidence type="ECO:0000313" key="3">
    <source>
        <dbReference type="Proteomes" id="UP000518752"/>
    </source>
</evidence>
<evidence type="ECO:0000313" key="2">
    <source>
        <dbReference type="EMBL" id="KAF5389551.1"/>
    </source>
</evidence>
<proteinExistence type="predicted"/>
<feature type="region of interest" description="Disordered" evidence="1">
    <location>
        <begin position="71"/>
        <end position="120"/>
    </location>
</feature>
<reference evidence="2 3" key="1">
    <citation type="journal article" date="2020" name="ISME J.">
        <title>Uncovering the hidden diversity of litter-decomposition mechanisms in mushroom-forming fungi.</title>
        <authorList>
            <person name="Floudas D."/>
            <person name="Bentzer J."/>
            <person name="Ahren D."/>
            <person name="Johansson T."/>
            <person name="Persson P."/>
            <person name="Tunlid A."/>
        </authorList>
    </citation>
    <scope>NUCLEOTIDE SEQUENCE [LARGE SCALE GENOMIC DNA]</scope>
    <source>
        <strain evidence="2 3">CBS 406.79</strain>
    </source>
</reference>
<feature type="region of interest" description="Disordered" evidence="1">
    <location>
        <begin position="173"/>
        <end position="241"/>
    </location>
</feature>